<evidence type="ECO:0000256" key="1">
    <source>
        <dbReference type="SAM" id="Phobius"/>
    </source>
</evidence>
<accession>C1LEV9</accession>
<keyword evidence="1" id="KW-0472">Membrane</keyword>
<protein>
    <submittedName>
        <fullName evidence="2">Hypotheticial protein</fullName>
    </submittedName>
</protein>
<feature type="transmembrane region" description="Helical" evidence="1">
    <location>
        <begin position="12"/>
        <end position="30"/>
    </location>
</feature>
<organism evidence="2">
    <name type="scientific">Schistosoma japonicum</name>
    <name type="common">Blood fluke</name>
    <dbReference type="NCBI Taxonomy" id="6182"/>
    <lineage>
        <taxon>Eukaryota</taxon>
        <taxon>Metazoa</taxon>
        <taxon>Spiralia</taxon>
        <taxon>Lophotrochozoa</taxon>
        <taxon>Platyhelminthes</taxon>
        <taxon>Trematoda</taxon>
        <taxon>Digenea</taxon>
        <taxon>Strigeidida</taxon>
        <taxon>Schistosomatoidea</taxon>
        <taxon>Schistosomatidae</taxon>
        <taxon>Schistosoma</taxon>
    </lineage>
</organism>
<evidence type="ECO:0000313" key="2">
    <source>
        <dbReference type="EMBL" id="CAX73237.1"/>
    </source>
</evidence>
<keyword evidence="1" id="KW-0812">Transmembrane</keyword>
<sequence length="48" mass="5675">MSMSLIQKREHLLIKFTLMLILICCIYMKMVKMASNKIVTNNFVRIGR</sequence>
<reference evidence="2" key="1">
    <citation type="journal article" date="2009" name="Nature">
        <title>The Schistosoma japonicum genome reveals features of host-parasite interplay.</title>
        <authorList>
            <person name="Liu F."/>
            <person name="Zhou Y."/>
            <person name="Wang Z.Q."/>
            <person name="Lu G."/>
            <person name="Zheng H."/>
            <person name="Brindley P.J."/>
            <person name="McManus D.P."/>
            <person name="Blair D."/>
            <person name="Zhang Q.H."/>
            <person name="Zhong Y."/>
            <person name="Wang S."/>
            <person name="Han Z.G."/>
            <person name="Chen Z."/>
        </authorList>
    </citation>
    <scope>NUCLEOTIDE SEQUENCE</scope>
    <source>
        <strain evidence="2">Anhui</strain>
    </source>
</reference>
<name>C1LEV9_SCHJA</name>
<dbReference type="AlphaFoldDB" id="C1LEV9"/>
<dbReference type="EMBL" id="FN317506">
    <property type="protein sequence ID" value="CAX73237.1"/>
    <property type="molecule type" value="mRNA"/>
</dbReference>
<proteinExistence type="evidence at transcript level"/>
<keyword evidence="1" id="KW-1133">Transmembrane helix</keyword>
<reference evidence="2" key="2">
    <citation type="submission" date="2009-03" db="EMBL/GenBank/DDBJ databases">
        <authorList>
            <person name="Gang L."/>
        </authorList>
    </citation>
    <scope>NUCLEOTIDE SEQUENCE</scope>
    <source>
        <strain evidence="2">Anhui</strain>
    </source>
</reference>